<reference evidence="4 5" key="1">
    <citation type="submission" date="2016-08" db="EMBL/GenBank/DDBJ databases">
        <title>Hymenobacter coccineus sp. nov., Hymenobacter lapidarius sp. nov. and Hymenobacter glacialis sp. nov., isolated from Antarctic soil.</title>
        <authorList>
            <person name="Sedlacek I."/>
            <person name="Kralova S."/>
            <person name="Kyrova K."/>
            <person name="Maslanova I."/>
            <person name="Stankova E."/>
            <person name="Vrbovska V."/>
            <person name="Nemec M."/>
            <person name="Bartak M."/>
            <person name="Svec P."/>
            <person name="Busse H.-J."/>
            <person name="Pantucek R."/>
        </authorList>
    </citation>
    <scope>NUCLEOTIDE SEQUENCE [LARGE SCALE GENOMIC DNA]</scope>
    <source>
        <strain evidence="4 5">CCM 8643</strain>
    </source>
</reference>
<evidence type="ECO:0000313" key="5">
    <source>
        <dbReference type="Proteomes" id="UP000176294"/>
    </source>
</evidence>
<dbReference type="RefSeq" id="WP_070724515.1">
    <property type="nucleotide sequence ID" value="NZ_MDZB01000044.1"/>
</dbReference>
<feature type="compositionally biased region" description="Polar residues" evidence="1">
    <location>
        <begin position="221"/>
        <end position="236"/>
    </location>
</feature>
<evidence type="ECO:0000259" key="3">
    <source>
        <dbReference type="Pfam" id="PF10988"/>
    </source>
</evidence>
<keyword evidence="5" id="KW-1185">Reference proteome</keyword>
<dbReference type="STRING" id="1908237.BEN47_08060"/>
<accession>A0A1G1TDX2</accession>
<comment type="caution">
    <text evidence="4">The sequence shown here is derived from an EMBL/GenBank/DDBJ whole genome shotgun (WGS) entry which is preliminary data.</text>
</comment>
<protein>
    <recommendedName>
        <fullName evidence="3">Putative auto-transporter adhesin head GIN domain-containing protein</fullName>
    </recommendedName>
</protein>
<dbReference type="OrthoDB" id="877489at2"/>
<dbReference type="Gene3D" id="2.160.20.120">
    <property type="match status" value="1"/>
</dbReference>
<evidence type="ECO:0000313" key="4">
    <source>
        <dbReference type="EMBL" id="OGX89074.1"/>
    </source>
</evidence>
<dbReference type="Proteomes" id="UP000176294">
    <property type="component" value="Unassembled WGS sequence"/>
</dbReference>
<feature type="domain" description="Putative auto-transporter adhesin head GIN" evidence="3">
    <location>
        <begin position="31"/>
        <end position="220"/>
    </location>
</feature>
<keyword evidence="2" id="KW-0732">Signal</keyword>
<proteinExistence type="predicted"/>
<dbReference type="EMBL" id="MDZB01000044">
    <property type="protein sequence ID" value="OGX89074.1"/>
    <property type="molecule type" value="Genomic_DNA"/>
</dbReference>
<gene>
    <name evidence="4" type="ORF">BEN47_08060</name>
</gene>
<evidence type="ECO:0000256" key="2">
    <source>
        <dbReference type="SAM" id="SignalP"/>
    </source>
</evidence>
<dbReference type="Pfam" id="PF10988">
    <property type="entry name" value="DUF2807"/>
    <property type="match status" value="1"/>
</dbReference>
<dbReference type="InterPro" id="IPR021255">
    <property type="entry name" value="DUF2807"/>
</dbReference>
<name>A0A1G1TDX2_9BACT</name>
<feature type="region of interest" description="Disordered" evidence="1">
    <location>
        <begin position="208"/>
        <end position="236"/>
    </location>
</feature>
<organism evidence="4 5">
    <name type="scientific">Hymenobacter lapidarius</name>
    <dbReference type="NCBI Taxonomy" id="1908237"/>
    <lineage>
        <taxon>Bacteria</taxon>
        <taxon>Pseudomonadati</taxon>
        <taxon>Bacteroidota</taxon>
        <taxon>Cytophagia</taxon>
        <taxon>Cytophagales</taxon>
        <taxon>Hymenobacteraceae</taxon>
        <taxon>Hymenobacter</taxon>
    </lineage>
</organism>
<evidence type="ECO:0000256" key="1">
    <source>
        <dbReference type="SAM" id="MobiDB-lite"/>
    </source>
</evidence>
<sequence length="236" mass="24126">MKNLTILALLWLLALVPALAQTAPEVRSLGNFTAVDVSGGVQVTLAAGPIQRVEASADTPELLARLKTEVRDGVLKVSFDHKLNEAWSKDNRPRNLRVSIVAAPLTALEVGSGSRVEVKNGYTVGDFRLEVGSGAVVSAPDFTAKSVQARVSSGGVATLSGNVESLNVQASSGGVFKGDNLQATACEASASSGGTVAVAVQKKLTANASSGGDVRYGGSPQAVTKHTSSGGSVKKR</sequence>
<dbReference type="AlphaFoldDB" id="A0A1G1TDX2"/>
<feature type="chain" id="PRO_5009579389" description="Putative auto-transporter adhesin head GIN domain-containing protein" evidence="2">
    <location>
        <begin position="21"/>
        <end position="236"/>
    </location>
</feature>
<feature type="signal peptide" evidence="2">
    <location>
        <begin position="1"/>
        <end position="20"/>
    </location>
</feature>